<dbReference type="AlphaFoldDB" id="A0A429G0T9"/>
<evidence type="ECO:0000313" key="7">
    <source>
        <dbReference type="EMBL" id="RSN67388.1"/>
    </source>
</evidence>
<evidence type="ECO:0000256" key="1">
    <source>
        <dbReference type="ARBA" id="ARBA00022670"/>
    </source>
</evidence>
<dbReference type="PANTHER" id="PTHR15910">
    <property type="entry name" value="ARCHAEMETZINCIN"/>
    <property type="match status" value="1"/>
</dbReference>
<feature type="binding site" evidence="6">
    <location>
        <position position="166"/>
    </location>
    <ligand>
        <name>Zn(2+)</name>
        <dbReference type="ChEBI" id="CHEBI:29105"/>
        <label>2</label>
    </ligand>
</feature>
<dbReference type="EC" id="3.4.-.-" evidence="6"/>
<dbReference type="EMBL" id="RCOR01000044">
    <property type="protein sequence ID" value="RSN67388.1"/>
    <property type="molecule type" value="Genomic_DNA"/>
</dbReference>
<keyword evidence="2 6" id="KW-0479">Metal-binding</keyword>
<feature type="binding site" evidence="6">
    <location>
        <position position="169"/>
    </location>
    <ligand>
        <name>Zn(2+)</name>
        <dbReference type="ChEBI" id="CHEBI:29105"/>
        <label>2</label>
    </ligand>
</feature>
<dbReference type="InterPro" id="IPR012091">
    <property type="entry name" value="Pept_M54_archaemetzncn_arc/bac"/>
</dbReference>
<evidence type="ECO:0000256" key="5">
    <source>
        <dbReference type="ARBA" id="ARBA00023049"/>
    </source>
</evidence>
<organism evidence="7 8">
    <name type="scientific">Candidatus Korarchaeum cryptofilum</name>
    <dbReference type="NCBI Taxonomy" id="498846"/>
    <lineage>
        <taxon>Archaea</taxon>
        <taxon>Thermoproteota</taxon>
        <taxon>Candidatus Korarchaeia</taxon>
        <taxon>Candidatus Korarchaeales</taxon>
        <taxon>Candidatus Korarchaeaceae</taxon>
        <taxon>Candidatus Korarchaeum</taxon>
    </lineage>
</organism>
<comment type="similarity">
    <text evidence="6">Belongs to the peptidase M54 family.</text>
</comment>
<dbReference type="HAMAP" id="MF_01842">
    <property type="entry name" value="Archaemetzincin"/>
    <property type="match status" value="1"/>
</dbReference>
<dbReference type="GO" id="GO:0008237">
    <property type="term" value="F:metallopeptidase activity"/>
    <property type="evidence" value="ECO:0007669"/>
    <property type="project" value="UniProtKB-UniRule"/>
</dbReference>
<comment type="caution">
    <text evidence="7">The sequence shown here is derived from an EMBL/GenBank/DDBJ whole genome shotgun (WGS) entry which is preliminary data.</text>
</comment>
<keyword evidence="4 6" id="KW-0862">Zinc</keyword>
<keyword evidence="3 6" id="KW-0378">Hydrolase</keyword>
<evidence type="ECO:0000256" key="2">
    <source>
        <dbReference type="ARBA" id="ARBA00022723"/>
    </source>
</evidence>
<keyword evidence="5 6" id="KW-0482">Metalloprotease</keyword>
<protein>
    <recommendedName>
        <fullName evidence="6">Archaemetzincin</fullName>
        <ecNumber evidence="6">3.4.-.-</ecNumber>
    </recommendedName>
</protein>
<evidence type="ECO:0000256" key="6">
    <source>
        <dbReference type="HAMAP-Rule" id="MF_01842"/>
    </source>
</evidence>
<dbReference type="GO" id="GO:0008270">
    <property type="term" value="F:zinc ion binding"/>
    <property type="evidence" value="ECO:0007669"/>
    <property type="project" value="UniProtKB-UniRule"/>
</dbReference>
<feature type="binding site" evidence="6">
    <location>
        <position position="147"/>
    </location>
    <ligand>
        <name>Zn(2+)</name>
        <dbReference type="ChEBI" id="CHEBI:29105"/>
        <label>2</label>
    </ligand>
</feature>
<dbReference type="InterPro" id="IPR024079">
    <property type="entry name" value="MetalloPept_cat_dom_sf"/>
</dbReference>
<feature type="binding site" evidence="6">
    <location>
        <position position="131"/>
    </location>
    <ligand>
        <name>Zn(2+)</name>
        <dbReference type="ChEBI" id="CHEBI:29105"/>
        <label>1</label>
        <note>catalytic</note>
    </ligand>
</feature>
<dbReference type="CDD" id="cd11375">
    <property type="entry name" value="Peptidase_M54"/>
    <property type="match status" value="1"/>
</dbReference>
<keyword evidence="1 6" id="KW-0645">Protease</keyword>
<dbReference type="NCBIfam" id="NF033823">
    <property type="entry name" value="archmetzin"/>
    <property type="match status" value="1"/>
</dbReference>
<feature type="active site" description="Proton acceptor" evidence="6">
    <location>
        <position position="132"/>
    </location>
</feature>
<sequence length="179" mass="20219">MVVRLVPFGFIYYWILEYLSENLPKAYGVEVIINRSSLTIPKFVYDSVGSQIMSEKFLDYLRVVDNWPRNEKILAIVDGDAYARGTNFVFGQAEVGGRFGAVFIARLNPSFYGGSENDGLFLLRILKEASHELGHMLGLGHCDNAKCVMSFSNSIWEVDKKGWMPCDKCRRSISLDSQA</sequence>
<dbReference type="Gene3D" id="3.40.390.10">
    <property type="entry name" value="Collagenase (Catalytic Domain)"/>
    <property type="match status" value="1"/>
</dbReference>
<reference evidence="7 8" key="1">
    <citation type="submission" date="2018-10" db="EMBL/GenBank/DDBJ databases">
        <title>Co-occurring genomic capacity for anaerobic methane metabolism and dissimilatory sulfite reduction discovered in the Korarchaeota.</title>
        <authorList>
            <person name="Mckay L.J."/>
            <person name="Dlakic M."/>
            <person name="Fields M.W."/>
            <person name="Delmont T.O."/>
            <person name="Eren A.M."/>
            <person name="Jay Z.J."/>
            <person name="Klingelsmith K.B."/>
            <person name="Rusch D.B."/>
            <person name="Inskeep W.P."/>
        </authorList>
    </citation>
    <scope>NUCLEOTIDE SEQUENCE [LARGE SCALE GENOMIC DNA]</scope>
    <source>
        <strain evidence="7 8">WS</strain>
    </source>
</reference>
<evidence type="ECO:0000256" key="3">
    <source>
        <dbReference type="ARBA" id="ARBA00022801"/>
    </source>
</evidence>
<dbReference type="PIRSF" id="PIRSF005785">
    <property type="entry name" value="Zn-prot_arch"/>
    <property type="match status" value="1"/>
</dbReference>
<dbReference type="InterPro" id="IPR012962">
    <property type="entry name" value="Pept_M54_archaemetzincn"/>
</dbReference>
<dbReference type="RefSeq" id="WP_125742815.1">
    <property type="nucleotide sequence ID" value="NZ_RCOR01000044.1"/>
</dbReference>
<dbReference type="GO" id="GO:0006508">
    <property type="term" value="P:proteolysis"/>
    <property type="evidence" value="ECO:0007669"/>
    <property type="project" value="UniProtKB-UniRule"/>
</dbReference>
<name>A0A429G0T9_9CREN</name>
<accession>A0A429G0T9</accession>
<dbReference type="SUPFAM" id="SSF55486">
    <property type="entry name" value="Metalloproteases ('zincins'), catalytic domain"/>
    <property type="match status" value="1"/>
</dbReference>
<dbReference type="Proteomes" id="UP000278149">
    <property type="component" value="Unassembled WGS sequence"/>
</dbReference>
<dbReference type="Pfam" id="PF07998">
    <property type="entry name" value="Peptidase_M54"/>
    <property type="match status" value="1"/>
</dbReference>
<feature type="binding site" evidence="6">
    <location>
        <position position="141"/>
    </location>
    <ligand>
        <name>Zn(2+)</name>
        <dbReference type="ChEBI" id="CHEBI:29105"/>
        <label>1</label>
        <note>catalytic</note>
    </ligand>
</feature>
<dbReference type="PANTHER" id="PTHR15910:SF1">
    <property type="entry name" value="ARCHAEMETZINCIN-2"/>
    <property type="match status" value="1"/>
</dbReference>
<gene>
    <name evidence="6" type="primary">amzA</name>
    <name evidence="7" type="ORF">D9Q81_08645</name>
</gene>
<feature type="binding site" evidence="6">
    <location>
        <position position="135"/>
    </location>
    <ligand>
        <name>Zn(2+)</name>
        <dbReference type="ChEBI" id="CHEBI:29105"/>
        <label>1</label>
        <note>catalytic</note>
    </ligand>
</feature>
<comment type="cofactor">
    <cofactor evidence="6">
        <name>Zn(2+)</name>
        <dbReference type="ChEBI" id="CHEBI:29105"/>
    </cofactor>
    <text evidence="6">Binds 2 Zn(2+) ions per subunit. One is catalytic, whereas the other seems to have a structural role.</text>
</comment>
<proteinExistence type="inferred from homology"/>
<evidence type="ECO:0000313" key="8">
    <source>
        <dbReference type="Proteomes" id="UP000278149"/>
    </source>
</evidence>
<comment type="subunit">
    <text evidence="6">Monomer.</text>
</comment>
<feature type="binding site" evidence="6">
    <location>
        <position position="142"/>
    </location>
    <ligand>
        <name>Zn(2+)</name>
        <dbReference type="ChEBI" id="CHEBI:29105"/>
        <label>2</label>
    </ligand>
</feature>
<evidence type="ECO:0000256" key="4">
    <source>
        <dbReference type="ARBA" id="ARBA00022833"/>
    </source>
</evidence>
<comment type="function">
    <text evidence="6">Probable zinc metalloprotease whose natural substrate is unknown.</text>
</comment>